<feature type="transmembrane region" description="Helical" evidence="2">
    <location>
        <begin position="52"/>
        <end position="73"/>
    </location>
</feature>
<feature type="transmembrane region" description="Helical" evidence="2">
    <location>
        <begin position="12"/>
        <end position="40"/>
    </location>
</feature>
<evidence type="ECO:0000256" key="1">
    <source>
        <dbReference type="SAM" id="MobiDB-lite"/>
    </source>
</evidence>
<comment type="caution">
    <text evidence="3">The sequence shown here is derived from an EMBL/GenBank/DDBJ whole genome shotgun (WGS) entry which is preliminary data.</text>
</comment>
<feature type="transmembrane region" description="Helical" evidence="2">
    <location>
        <begin position="85"/>
        <end position="105"/>
    </location>
</feature>
<sequence>MPRISPARLQDPLFVIVLAIGLVTIAANVLVVASIIARIARGDRKAIRLRTGIATLNTIAAGLSILNTTFAYAVNGVDNTHFESLLFSLTGLGMLLMQLELWFTFTMLLSTDVRGTWTERGKTRARVAVVVAHLVLLGPEYVVVTAELPLFIFVWWTIGMLLNQIIVCVVSFTQSYVIISALLRRSKSLDAADSAKQHTTLIAALAGSVVAELCGIGAFLVIAATGSVKFDADYVWLAVHIIIISLGCKVVADSFSVSRMIDLVSGKQRSSLMMPHISKLMPKLLKPWSSKGESNGRADEARSTYSAPPNTVAVAPLDSEIR</sequence>
<name>A0ABR4ND43_9FUNG</name>
<reference evidence="3 4" key="1">
    <citation type="submission" date="2023-09" db="EMBL/GenBank/DDBJ databases">
        <title>Pangenome analysis of Batrachochytrium dendrobatidis and related Chytrids.</title>
        <authorList>
            <person name="Yacoub M.N."/>
            <person name="Stajich J.E."/>
            <person name="James T.Y."/>
        </authorList>
    </citation>
    <scope>NUCLEOTIDE SEQUENCE [LARGE SCALE GENOMIC DNA]</scope>
    <source>
        <strain evidence="3 4">JEL0888</strain>
    </source>
</reference>
<evidence type="ECO:0000313" key="4">
    <source>
        <dbReference type="Proteomes" id="UP001527925"/>
    </source>
</evidence>
<keyword evidence="2" id="KW-0472">Membrane</keyword>
<keyword evidence="4" id="KW-1185">Reference proteome</keyword>
<organism evidence="3 4">
    <name type="scientific">Polyrhizophydium stewartii</name>
    <dbReference type="NCBI Taxonomy" id="2732419"/>
    <lineage>
        <taxon>Eukaryota</taxon>
        <taxon>Fungi</taxon>
        <taxon>Fungi incertae sedis</taxon>
        <taxon>Chytridiomycota</taxon>
        <taxon>Chytridiomycota incertae sedis</taxon>
        <taxon>Chytridiomycetes</taxon>
        <taxon>Rhizophydiales</taxon>
        <taxon>Rhizophydiales incertae sedis</taxon>
        <taxon>Polyrhizophydium</taxon>
    </lineage>
</organism>
<dbReference type="EMBL" id="JADGIZ020000011">
    <property type="protein sequence ID" value="KAL2917458.1"/>
    <property type="molecule type" value="Genomic_DNA"/>
</dbReference>
<evidence type="ECO:0000256" key="2">
    <source>
        <dbReference type="SAM" id="Phobius"/>
    </source>
</evidence>
<feature type="transmembrane region" description="Helical" evidence="2">
    <location>
        <begin position="234"/>
        <end position="252"/>
    </location>
</feature>
<feature type="region of interest" description="Disordered" evidence="1">
    <location>
        <begin position="288"/>
        <end position="322"/>
    </location>
</feature>
<feature type="transmembrane region" description="Helical" evidence="2">
    <location>
        <begin position="150"/>
        <end position="179"/>
    </location>
</feature>
<accession>A0ABR4ND43</accession>
<keyword evidence="2" id="KW-0812">Transmembrane</keyword>
<keyword evidence="2" id="KW-1133">Transmembrane helix</keyword>
<proteinExistence type="predicted"/>
<dbReference type="Proteomes" id="UP001527925">
    <property type="component" value="Unassembled WGS sequence"/>
</dbReference>
<evidence type="ECO:0000313" key="3">
    <source>
        <dbReference type="EMBL" id="KAL2917458.1"/>
    </source>
</evidence>
<feature type="transmembrane region" description="Helical" evidence="2">
    <location>
        <begin position="125"/>
        <end position="144"/>
    </location>
</feature>
<gene>
    <name evidence="3" type="ORF">HK105_203124</name>
</gene>
<feature type="transmembrane region" description="Helical" evidence="2">
    <location>
        <begin position="200"/>
        <end position="222"/>
    </location>
</feature>
<protein>
    <submittedName>
        <fullName evidence="3">Uncharacterized protein</fullName>
    </submittedName>
</protein>